<dbReference type="InterPro" id="IPR019775">
    <property type="entry name" value="WD40_repeat_CS"/>
</dbReference>
<dbReference type="InterPro" id="IPR001680">
    <property type="entry name" value="WD40_rpt"/>
</dbReference>
<dbReference type="AlphaFoldDB" id="A0AA38GLJ6"/>
<feature type="repeat" description="WD" evidence="3">
    <location>
        <begin position="192"/>
        <end position="213"/>
    </location>
</feature>
<dbReference type="PANTHER" id="PTHR45389:SF1">
    <property type="entry name" value="WD REPEAT-CONTAINING PROTEIN RUP1"/>
    <property type="match status" value="1"/>
</dbReference>
<dbReference type="Proteomes" id="UP000824469">
    <property type="component" value="Unassembled WGS sequence"/>
</dbReference>
<dbReference type="PANTHER" id="PTHR45389">
    <property type="entry name" value="WD REPEAT-CONTAINING PROTEIN RUP1"/>
    <property type="match status" value="1"/>
</dbReference>
<evidence type="ECO:0000313" key="4">
    <source>
        <dbReference type="EMBL" id="KAH9324115.1"/>
    </source>
</evidence>
<accession>A0AA38GLJ6</accession>
<dbReference type="Pfam" id="PF00400">
    <property type="entry name" value="WD40"/>
    <property type="match status" value="2"/>
</dbReference>
<keyword evidence="1 3" id="KW-0853">WD repeat</keyword>
<keyword evidence="2" id="KW-0677">Repeat</keyword>
<dbReference type="InterPro" id="IPR044616">
    <property type="entry name" value="RUP1/2"/>
</dbReference>
<dbReference type="Gene3D" id="2.130.10.10">
    <property type="entry name" value="YVTN repeat-like/Quinoprotein amine dehydrogenase"/>
    <property type="match status" value="1"/>
</dbReference>
<dbReference type="EMBL" id="JAHRHJ020000002">
    <property type="protein sequence ID" value="KAH9324115.1"/>
    <property type="molecule type" value="Genomic_DNA"/>
</dbReference>
<dbReference type="OMA" id="QVDEDWC"/>
<protein>
    <submittedName>
        <fullName evidence="4">Uncharacterized protein</fullName>
    </submittedName>
</protein>
<organism evidence="4 5">
    <name type="scientific">Taxus chinensis</name>
    <name type="common">Chinese yew</name>
    <name type="synonym">Taxus wallichiana var. chinensis</name>
    <dbReference type="NCBI Taxonomy" id="29808"/>
    <lineage>
        <taxon>Eukaryota</taxon>
        <taxon>Viridiplantae</taxon>
        <taxon>Streptophyta</taxon>
        <taxon>Embryophyta</taxon>
        <taxon>Tracheophyta</taxon>
        <taxon>Spermatophyta</taxon>
        <taxon>Pinopsida</taxon>
        <taxon>Pinidae</taxon>
        <taxon>Conifers II</taxon>
        <taxon>Cupressales</taxon>
        <taxon>Taxaceae</taxon>
        <taxon>Taxus</taxon>
    </lineage>
</organism>
<dbReference type="SMART" id="SM00320">
    <property type="entry name" value="WD40"/>
    <property type="match status" value="6"/>
</dbReference>
<dbReference type="PROSITE" id="PS50082">
    <property type="entry name" value="WD_REPEATS_2"/>
    <property type="match status" value="2"/>
</dbReference>
<sequence>MALGSEGDDGSGDIHGDQCMNEAAYSSDLEENKEEWELRVCTVVGSSGASDSIGALAFDPRDNQWLATGGIARKIRLYNFNSLIDLDEQEEDSMEIDGNGMEEKRRGSNGNDVLYVEKSSCIEAGVICTSAKLSSLKWDPASGDQVIGSGDYDGVVTEWDVERGVAVFERDEHGGRRVWSVDYCHSNTSLCASASDDGTVQMWDKKTNDTVMVLSPPSKRPVCCAEFDASNAILFAMACSDHRVYIYDIRKMSPPPLASSSSSTSALFELHDHSRPASYVRFLGGNLVVSASIDGSLKLWDISKSIEEGMVPVRTYRGHSNRRNFVGLSVWQEGGLLACGSESNEVFAYDSRWGSPIWHNKFDDTNLGRSSSSHSGESSEDFSRRRRGNLCFVSGVCWRQKPWECTLVAANSDGMLQVIIGERTR</sequence>
<name>A0AA38GLJ6_TAXCH</name>
<dbReference type="PROSITE" id="PS00678">
    <property type="entry name" value="WD_REPEATS_1"/>
    <property type="match status" value="1"/>
</dbReference>
<dbReference type="SUPFAM" id="SSF50978">
    <property type="entry name" value="WD40 repeat-like"/>
    <property type="match status" value="1"/>
</dbReference>
<evidence type="ECO:0000256" key="3">
    <source>
        <dbReference type="PROSITE-ProRule" id="PRU00221"/>
    </source>
</evidence>
<dbReference type="InterPro" id="IPR036322">
    <property type="entry name" value="WD40_repeat_dom_sf"/>
</dbReference>
<reference evidence="4 5" key="1">
    <citation type="journal article" date="2021" name="Nat. Plants">
        <title>The Taxus genome provides insights into paclitaxel biosynthesis.</title>
        <authorList>
            <person name="Xiong X."/>
            <person name="Gou J."/>
            <person name="Liao Q."/>
            <person name="Li Y."/>
            <person name="Zhou Q."/>
            <person name="Bi G."/>
            <person name="Li C."/>
            <person name="Du R."/>
            <person name="Wang X."/>
            <person name="Sun T."/>
            <person name="Guo L."/>
            <person name="Liang H."/>
            <person name="Lu P."/>
            <person name="Wu Y."/>
            <person name="Zhang Z."/>
            <person name="Ro D.K."/>
            <person name="Shang Y."/>
            <person name="Huang S."/>
            <person name="Yan J."/>
        </authorList>
    </citation>
    <scope>NUCLEOTIDE SEQUENCE [LARGE SCALE GENOMIC DNA]</scope>
    <source>
        <strain evidence="4">Ta-2019</strain>
    </source>
</reference>
<evidence type="ECO:0000256" key="2">
    <source>
        <dbReference type="ARBA" id="ARBA00022737"/>
    </source>
</evidence>
<dbReference type="GO" id="GO:0010224">
    <property type="term" value="P:response to UV-B"/>
    <property type="evidence" value="ECO:0007669"/>
    <property type="project" value="TreeGrafter"/>
</dbReference>
<evidence type="ECO:0000256" key="1">
    <source>
        <dbReference type="ARBA" id="ARBA00022574"/>
    </source>
</evidence>
<dbReference type="InterPro" id="IPR015943">
    <property type="entry name" value="WD40/YVTN_repeat-like_dom_sf"/>
</dbReference>
<gene>
    <name evidence="4" type="ORF">KI387_004293</name>
</gene>
<dbReference type="PRINTS" id="PR00320">
    <property type="entry name" value="GPROTEINBRPT"/>
</dbReference>
<dbReference type="InterPro" id="IPR020472">
    <property type="entry name" value="WD40_PAC1"/>
</dbReference>
<proteinExistence type="predicted"/>
<evidence type="ECO:0000313" key="5">
    <source>
        <dbReference type="Proteomes" id="UP000824469"/>
    </source>
</evidence>
<comment type="caution">
    <text evidence="4">The sequence shown here is derived from an EMBL/GenBank/DDBJ whole genome shotgun (WGS) entry which is preliminary data.</text>
</comment>
<keyword evidence="5" id="KW-1185">Reference proteome</keyword>
<feature type="repeat" description="WD" evidence="3">
    <location>
        <begin position="270"/>
        <end position="303"/>
    </location>
</feature>